<accession>A0ACB0LAK0</accession>
<evidence type="ECO:0000313" key="1">
    <source>
        <dbReference type="EMBL" id="CAJ2666360.1"/>
    </source>
</evidence>
<protein>
    <submittedName>
        <fullName evidence="1">Uncharacterized protein</fullName>
    </submittedName>
</protein>
<reference evidence="1" key="1">
    <citation type="submission" date="2023-10" db="EMBL/GenBank/DDBJ databases">
        <authorList>
            <person name="Rodriguez Cubillos JULIANA M."/>
            <person name="De Vega J."/>
        </authorList>
    </citation>
    <scope>NUCLEOTIDE SEQUENCE</scope>
</reference>
<gene>
    <name evidence="1" type="ORF">MILVUS5_LOCUS31167</name>
</gene>
<name>A0ACB0LAK0_TRIPR</name>
<evidence type="ECO:0000313" key="2">
    <source>
        <dbReference type="Proteomes" id="UP001177021"/>
    </source>
</evidence>
<dbReference type="EMBL" id="CASHSV030000513">
    <property type="protein sequence ID" value="CAJ2666360.1"/>
    <property type="molecule type" value="Genomic_DNA"/>
</dbReference>
<keyword evidence="2" id="KW-1185">Reference proteome</keyword>
<comment type="caution">
    <text evidence="1">The sequence shown here is derived from an EMBL/GenBank/DDBJ whole genome shotgun (WGS) entry which is preliminary data.</text>
</comment>
<organism evidence="1 2">
    <name type="scientific">Trifolium pratense</name>
    <name type="common">Red clover</name>
    <dbReference type="NCBI Taxonomy" id="57577"/>
    <lineage>
        <taxon>Eukaryota</taxon>
        <taxon>Viridiplantae</taxon>
        <taxon>Streptophyta</taxon>
        <taxon>Embryophyta</taxon>
        <taxon>Tracheophyta</taxon>
        <taxon>Spermatophyta</taxon>
        <taxon>Magnoliopsida</taxon>
        <taxon>eudicotyledons</taxon>
        <taxon>Gunneridae</taxon>
        <taxon>Pentapetalae</taxon>
        <taxon>rosids</taxon>
        <taxon>fabids</taxon>
        <taxon>Fabales</taxon>
        <taxon>Fabaceae</taxon>
        <taxon>Papilionoideae</taxon>
        <taxon>50 kb inversion clade</taxon>
        <taxon>NPAAA clade</taxon>
        <taxon>Hologalegina</taxon>
        <taxon>IRL clade</taxon>
        <taxon>Trifolieae</taxon>
        <taxon>Trifolium</taxon>
    </lineage>
</organism>
<proteinExistence type="predicted"/>
<dbReference type="Proteomes" id="UP001177021">
    <property type="component" value="Unassembled WGS sequence"/>
</dbReference>
<sequence>MRLQERRVPCQLICPLCNQHNEDDWHVFLGCEVSIQDRQVAGLTQAIASRLVQTCDIAHVILDICSTETKEIAGTAKSGSNRTTSAGYTLAKTTARMVQVQCRCSVSQRAKYDQFWLVSSRRCGEIYQGRDSMDDPLLKENP</sequence>